<evidence type="ECO:0000313" key="4">
    <source>
        <dbReference type="EMBL" id="UNB98963.1"/>
    </source>
</evidence>
<dbReference type="InterPro" id="IPR050237">
    <property type="entry name" value="ATP-dep_AMP-bd_enzyme"/>
</dbReference>
<dbReference type="EC" id="6.2.1.26" evidence="4"/>
<evidence type="ECO:0000256" key="1">
    <source>
        <dbReference type="SAM" id="MobiDB-lite"/>
    </source>
</evidence>
<feature type="domain" description="AMP-dependent synthetase/ligase" evidence="2">
    <location>
        <begin position="87"/>
        <end position="246"/>
    </location>
</feature>
<dbReference type="GO" id="GO:0008756">
    <property type="term" value="F:o-succinylbenzoate-CoA ligase activity"/>
    <property type="evidence" value="ECO:0007669"/>
    <property type="project" value="UniProtKB-EC"/>
</dbReference>
<evidence type="ECO:0000313" key="5">
    <source>
        <dbReference type="Proteomes" id="UP001162885"/>
    </source>
</evidence>
<proteinExistence type="predicted"/>
<dbReference type="InterPro" id="IPR045851">
    <property type="entry name" value="AMP-bd_C_sf"/>
</dbReference>
<dbReference type="PANTHER" id="PTHR43767:SF1">
    <property type="entry name" value="NONRIBOSOMAL PEPTIDE SYNTHASE PES1 (EUROFUNG)-RELATED"/>
    <property type="match status" value="1"/>
</dbReference>
<dbReference type="InterPro" id="IPR042099">
    <property type="entry name" value="ANL_N_sf"/>
</dbReference>
<dbReference type="NCBIfam" id="NF005877">
    <property type="entry name" value="PRK07824.1"/>
    <property type="match status" value="1"/>
</dbReference>
<evidence type="ECO:0000259" key="2">
    <source>
        <dbReference type="Pfam" id="PF00501"/>
    </source>
</evidence>
<dbReference type="SUPFAM" id="SSF56801">
    <property type="entry name" value="Acetyl-CoA synthetase-like"/>
    <property type="match status" value="1"/>
</dbReference>
<dbReference type="PANTHER" id="PTHR43767">
    <property type="entry name" value="LONG-CHAIN-FATTY-ACID--COA LIGASE"/>
    <property type="match status" value="1"/>
</dbReference>
<dbReference type="Pfam" id="PF13193">
    <property type="entry name" value="AMP-binding_C"/>
    <property type="match status" value="1"/>
</dbReference>
<feature type="compositionally biased region" description="Basic residues" evidence="1">
    <location>
        <begin position="1"/>
        <end position="22"/>
    </location>
</feature>
<dbReference type="InterPro" id="IPR000873">
    <property type="entry name" value="AMP-dep_synth/lig_dom"/>
</dbReference>
<dbReference type="InterPro" id="IPR025110">
    <property type="entry name" value="AMP-bd_C"/>
</dbReference>
<dbReference type="AlphaFoldDB" id="A0AAX2ZUY5"/>
<sequence length="412" mass="42383">MAAGRSARRRGHPRRRRHRPSQRGRPERARGPGIAVLRAITVGSATDELLTILDDVLAGRGAAILPVPADDERQSSLLTNTLRAGEDIDDDVAVVISTSGTTGKPKGALLTADALRASATATHARLGGAGRWLLALPAYHIAGLQVLVRSALSGTPPVTVSASFDPAELPSAVAALGGGRRYASLVAVQLDKCLRDAAAADALADLDAVLIGGGPMPAGVADRARAAGVNVVRTYGMSETAGGCVYDGVALDGVSVRIDNSRILLGGATVAKGYRNPISPDPFADPGWFRTDDLGTVDDSGVLRVLGRIDDAVSTGGLTVLPQLVESALAGHPAIADCAVFGVPDERLGQRVVAALVLAPGASAPDVAELRTQVAQTLDATAAPREVHIVDELPRRGIGKLDRRALAARYTG</sequence>
<name>A0AAX2ZUY5_9MYCO</name>
<organism evidence="4 5">
    <name type="scientific">Mycolicibacterium boenickei</name>
    <dbReference type="NCBI Taxonomy" id="146017"/>
    <lineage>
        <taxon>Bacteria</taxon>
        <taxon>Bacillati</taxon>
        <taxon>Actinomycetota</taxon>
        <taxon>Actinomycetes</taxon>
        <taxon>Mycobacteriales</taxon>
        <taxon>Mycobacteriaceae</taxon>
        <taxon>Mycolicibacterium</taxon>
    </lineage>
</organism>
<keyword evidence="4" id="KW-0436">Ligase</keyword>
<dbReference type="Pfam" id="PF00501">
    <property type="entry name" value="AMP-binding"/>
    <property type="match status" value="1"/>
</dbReference>
<dbReference type="EMBL" id="CP060016">
    <property type="protein sequence ID" value="UNB98963.1"/>
    <property type="molecule type" value="Genomic_DNA"/>
</dbReference>
<feature type="region of interest" description="Disordered" evidence="1">
    <location>
        <begin position="1"/>
        <end position="32"/>
    </location>
</feature>
<dbReference type="Gene3D" id="3.40.50.12780">
    <property type="entry name" value="N-terminal domain of ligase-like"/>
    <property type="match status" value="1"/>
</dbReference>
<protein>
    <submittedName>
        <fullName evidence="4">O-succinylbenzoate--CoA ligase</fullName>
        <ecNumber evidence="4">6.2.1.26</ecNumber>
    </submittedName>
</protein>
<accession>A0AAX2ZUY5</accession>
<dbReference type="Gene3D" id="3.30.300.30">
    <property type="match status" value="1"/>
</dbReference>
<gene>
    <name evidence="4" type="ORF">H5U98_26285</name>
</gene>
<evidence type="ECO:0000259" key="3">
    <source>
        <dbReference type="Pfam" id="PF13193"/>
    </source>
</evidence>
<dbReference type="Proteomes" id="UP001162885">
    <property type="component" value="Chromosome"/>
</dbReference>
<reference evidence="4 5" key="1">
    <citation type="journal article" date="2022" name="BMC Genomics">
        <title>Comparative genome analysis of mycobacteria focusing on tRNA and non-coding RNA.</title>
        <authorList>
            <person name="Behra P.R.K."/>
            <person name="Pettersson B.M.F."/>
            <person name="Ramesh M."/>
            <person name="Das S."/>
            <person name="Dasgupta S."/>
            <person name="Kirsebom L.A."/>
        </authorList>
    </citation>
    <scope>NUCLEOTIDE SEQUENCE [LARGE SCALE GENOMIC DNA]</scope>
    <source>
        <strain evidence="4 5">DSM 44677</strain>
    </source>
</reference>
<feature type="domain" description="AMP-binding enzyme C-terminal" evidence="3">
    <location>
        <begin position="325"/>
        <end position="400"/>
    </location>
</feature>